<dbReference type="PROSITE" id="PS50110">
    <property type="entry name" value="RESPONSE_REGULATORY"/>
    <property type="match status" value="2"/>
</dbReference>
<keyword evidence="1" id="KW-0597">Phosphoprotein</keyword>
<evidence type="ECO:0000256" key="1">
    <source>
        <dbReference type="PROSITE-ProRule" id="PRU00169"/>
    </source>
</evidence>
<dbReference type="SMART" id="SM00267">
    <property type="entry name" value="GGDEF"/>
    <property type="match status" value="1"/>
</dbReference>
<dbReference type="InterPro" id="IPR011006">
    <property type="entry name" value="CheY-like_superfamily"/>
</dbReference>
<proteinExistence type="predicted"/>
<dbReference type="InterPro" id="IPR050469">
    <property type="entry name" value="Diguanylate_Cyclase"/>
</dbReference>
<feature type="modified residue" description="4-aspartylphosphate" evidence="1">
    <location>
        <position position="458"/>
    </location>
</feature>
<keyword evidence="5" id="KW-1185">Reference proteome</keyword>
<feature type="domain" description="GGDEF" evidence="3">
    <location>
        <begin position="258"/>
        <end position="389"/>
    </location>
</feature>
<dbReference type="InterPro" id="IPR036641">
    <property type="entry name" value="HPT_dom_sf"/>
</dbReference>
<dbReference type="PROSITE" id="PS50887">
    <property type="entry name" value="GGDEF"/>
    <property type="match status" value="1"/>
</dbReference>
<dbReference type="CDD" id="cd01949">
    <property type="entry name" value="GGDEF"/>
    <property type="match status" value="1"/>
</dbReference>
<evidence type="ECO:0000259" key="2">
    <source>
        <dbReference type="PROSITE" id="PS50110"/>
    </source>
</evidence>
<dbReference type="InterPro" id="IPR043128">
    <property type="entry name" value="Rev_trsase/Diguanyl_cyclase"/>
</dbReference>
<gene>
    <name evidence="4" type="ORF">ACFO4L_07405</name>
</gene>
<feature type="domain" description="Response regulatory" evidence="2">
    <location>
        <begin position="102"/>
        <end position="218"/>
    </location>
</feature>
<dbReference type="SUPFAM" id="SSF52172">
    <property type="entry name" value="CheY-like"/>
    <property type="match status" value="2"/>
</dbReference>
<sequence length="530" mass="60963">MERYQQMVYNRIEKTLELWEQSGDIREDELYRFFHNVKGTAGTVGMTDVYEAASARLEQLSETGHSVLPRSTWKPMLEQLMPSREQPVLKEPEPEPEEETPFILVIDDDVEFIAYAKELLESNGYQALLAMTGEKGIDMFYEFRPKLVILDALMPALNGESVFSRIRDKAVSDFTPIVLLGAGAGLEERISAYEQGAMDFISKPLQQELFFPFLKNRLQLQERIWNSALQDELTGARNRKRLFQDMAVLQEKAKEAAVSFSLILCDLDYFKKINDTYGHSTGDEALRLFVDETEALLGAGESLYRYGGEEFVVIMEDAGPEQAEYRMDQLRERLEQRPLEESGVKLKFSAGISAPEKESFHPEELLEKADQALYYAKRHGRSRTVPYKEGIADAVEQGVVQVIVVDDDEVVRDMLRQYMQRRTEFAGKIVRFRSYPDGAAFLEDNWYRENDYYFLLLDGMMPKLDGIDVLTEVRSSYPKERILVSMLTARKSEAEIARALELGADDYMVKPFRVREVAARMTRLMERVFA</sequence>
<dbReference type="InterPro" id="IPR001789">
    <property type="entry name" value="Sig_transdc_resp-reg_receiver"/>
</dbReference>
<dbReference type="Proteomes" id="UP001595896">
    <property type="component" value="Unassembled WGS sequence"/>
</dbReference>
<dbReference type="SUPFAM" id="SSF55073">
    <property type="entry name" value="Nucleotide cyclase"/>
    <property type="match status" value="1"/>
</dbReference>
<organism evidence="4 5">
    <name type="scientific">Bacillus daqingensis</name>
    <dbReference type="NCBI Taxonomy" id="872396"/>
    <lineage>
        <taxon>Bacteria</taxon>
        <taxon>Bacillati</taxon>
        <taxon>Bacillota</taxon>
        <taxon>Bacilli</taxon>
        <taxon>Bacillales</taxon>
        <taxon>Bacillaceae</taxon>
        <taxon>Bacillus</taxon>
    </lineage>
</organism>
<dbReference type="SMART" id="SM00448">
    <property type="entry name" value="REC"/>
    <property type="match status" value="2"/>
</dbReference>
<dbReference type="PANTHER" id="PTHR45138:SF9">
    <property type="entry name" value="DIGUANYLATE CYCLASE DGCM-RELATED"/>
    <property type="match status" value="1"/>
</dbReference>
<comment type="caution">
    <text evidence="4">The sequence shown here is derived from an EMBL/GenBank/DDBJ whole genome shotgun (WGS) entry which is preliminary data.</text>
</comment>
<reference evidence="5" key="1">
    <citation type="journal article" date="2019" name="Int. J. Syst. Evol. Microbiol.">
        <title>The Global Catalogue of Microorganisms (GCM) 10K type strain sequencing project: providing services to taxonomists for standard genome sequencing and annotation.</title>
        <authorList>
            <consortium name="The Broad Institute Genomics Platform"/>
            <consortium name="The Broad Institute Genome Sequencing Center for Infectious Disease"/>
            <person name="Wu L."/>
            <person name="Ma J."/>
        </authorList>
    </citation>
    <scope>NUCLEOTIDE SEQUENCE [LARGE SCALE GENOMIC DNA]</scope>
    <source>
        <strain evidence="5">JCM 12165</strain>
    </source>
</reference>
<dbReference type="CDD" id="cd17574">
    <property type="entry name" value="REC_OmpR"/>
    <property type="match status" value="1"/>
</dbReference>
<dbReference type="Pfam" id="PF00990">
    <property type="entry name" value="GGDEF"/>
    <property type="match status" value="1"/>
</dbReference>
<dbReference type="NCBIfam" id="TIGR00254">
    <property type="entry name" value="GGDEF"/>
    <property type="match status" value="1"/>
</dbReference>
<dbReference type="InterPro" id="IPR000160">
    <property type="entry name" value="GGDEF_dom"/>
</dbReference>
<dbReference type="SUPFAM" id="SSF47226">
    <property type="entry name" value="Histidine-containing phosphotransfer domain, HPT domain"/>
    <property type="match status" value="1"/>
</dbReference>
<feature type="domain" description="Response regulatory" evidence="2">
    <location>
        <begin position="401"/>
        <end position="525"/>
    </location>
</feature>
<evidence type="ECO:0000259" key="3">
    <source>
        <dbReference type="PROSITE" id="PS50887"/>
    </source>
</evidence>
<dbReference type="EMBL" id="JBHSGK010000005">
    <property type="protein sequence ID" value="MFC4736409.1"/>
    <property type="molecule type" value="Genomic_DNA"/>
</dbReference>
<feature type="modified residue" description="4-aspartylphosphate" evidence="1">
    <location>
        <position position="151"/>
    </location>
</feature>
<dbReference type="Pfam" id="PF00072">
    <property type="entry name" value="Response_reg"/>
    <property type="match status" value="2"/>
</dbReference>
<evidence type="ECO:0000313" key="5">
    <source>
        <dbReference type="Proteomes" id="UP001595896"/>
    </source>
</evidence>
<dbReference type="RefSeq" id="WP_377909053.1">
    <property type="nucleotide sequence ID" value="NZ_JBHSGK010000005.1"/>
</dbReference>
<name>A0ABV9NY13_9BACI</name>
<dbReference type="PANTHER" id="PTHR45138">
    <property type="entry name" value="REGULATORY COMPONENTS OF SENSORY TRANSDUCTION SYSTEM"/>
    <property type="match status" value="1"/>
</dbReference>
<protein>
    <submittedName>
        <fullName evidence="4">Response regulator</fullName>
    </submittedName>
</protein>
<evidence type="ECO:0000313" key="4">
    <source>
        <dbReference type="EMBL" id="MFC4736409.1"/>
    </source>
</evidence>
<dbReference type="Gene3D" id="3.30.70.270">
    <property type="match status" value="1"/>
</dbReference>
<dbReference type="Gene3D" id="3.40.50.2300">
    <property type="match status" value="2"/>
</dbReference>
<accession>A0ABV9NY13</accession>
<dbReference type="InterPro" id="IPR029787">
    <property type="entry name" value="Nucleotide_cyclase"/>
</dbReference>